<protein>
    <submittedName>
        <fullName evidence="2">Uncharacterized protein</fullName>
    </submittedName>
</protein>
<feature type="compositionally biased region" description="Gly residues" evidence="1">
    <location>
        <begin position="473"/>
        <end position="487"/>
    </location>
</feature>
<name>A0A7S2S1R1_9STRA</name>
<organism evidence="2">
    <name type="scientific">Rhizochromulina marina</name>
    <dbReference type="NCBI Taxonomy" id="1034831"/>
    <lineage>
        <taxon>Eukaryota</taxon>
        <taxon>Sar</taxon>
        <taxon>Stramenopiles</taxon>
        <taxon>Ochrophyta</taxon>
        <taxon>Dictyochophyceae</taxon>
        <taxon>Rhizochromulinales</taxon>
        <taxon>Rhizochromulina</taxon>
    </lineage>
</organism>
<evidence type="ECO:0000313" key="2">
    <source>
        <dbReference type="EMBL" id="CAD9686959.1"/>
    </source>
</evidence>
<feature type="region of interest" description="Disordered" evidence="1">
    <location>
        <begin position="369"/>
        <end position="410"/>
    </location>
</feature>
<dbReference type="AlphaFoldDB" id="A0A7S2S1R1"/>
<proteinExistence type="predicted"/>
<reference evidence="2" key="1">
    <citation type="submission" date="2021-01" db="EMBL/GenBank/DDBJ databases">
        <authorList>
            <person name="Corre E."/>
            <person name="Pelletier E."/>
            <person name="Niang G."/>
            <person name="Scheremetjew M."/>
            <person name="Finn R."/>
            <person name="Kale V."/>
            <person name="Holt S."/>
            <person name="Cochrane G."/>
            <person name="Meng A."/>
            <person name="Brown T."/>
            <person name="Cohen L."/>
        </authorList>
    </citation>
    <scope>NUCLEOTIDE SEQUENCE</scope>
    <source>
        <strain evidence="2">CCMP1243</strain>
    </source>
</reference>
<sequence>MTQRRTPRHVGPMRCGNNDTRPVVAMVVPATSKGLDGDLAASVRGTRWNAGPFHRHDAACSSSSSTLANNGGADNQRCRALRALMRLPVCTALLRSLYSTMEPHRFAYTVYLVVNEGDWLLSQVNIVQAMFEVAFDLFSTADAAELPLPRCQTMVRVEVVVVADNVVPSSALSALFNVGTLAAYADGASYMYLANDDLELLSTGWTSAFASALAKNRVAPNLGVAGAADVSDEVTPQIEFPFFHRRHVDIFHWCGAQPWIFQNWWEDNWFTDIYTPFQSVFYFKDILVSNYGGLGRAAGTTGSTDPRYTARGGRQVPWFYLSEVRAGRRYISTLLSLERGRVRGDNHHDDEAGASGGLDLEEQDALRYCPRLSDGGPPPMDQAARTPPGTLSLMPVLPHQDVLDPCEGPNAHGRPFDLNLLEDLDFEDGYPLYVPRAEIESRGREVTETESLQVQVQVQAQSQSQRRQATQGQGQGRLLDGGGGGGG</sequence>
<dbReference type="EMBL" id="HBHJ01015449">
    <property type="protein sequence ID" value="CAD9686959.1"/>
    <property type="molecule type" value="Transcribed_RNA"/>
</dbReference>
<feature type="compositionally biased region" description="Low complexity" evidence="1">
    <location>
        <begin position="459"/>
        <end position="472"/>
    </location>
</feature>
<feature type="region of interest" description="Disordered" evidence="1">
    <location>
        <begin position="459"/>
        <end position="487"/>
    </location>
</feature>
<evidence type="ECO:0000256" key="1">
    <source>
        <dbReference type="SAM" id="MobiDB-lite"/>
    </source>
</evidence>
<gene>
    <name evidence="2" type="ORF">RMAR1173_LOCUS10249</name>
</gene>
<accession>A0A7S2S1R1</accession>